<dbReference type="AlphaFoldDB" id="A0A0E9RLC8"/>
<protein>
    <submittedName>
        <fullName evidence="1">Uncharacterized protein</fullName>
    </submittedName>
</protein>
<evidence type="ECO:0000313" key="1">
    <source>
        <dbReference type="EMBL" id="JAH29158.1"/>
    </source>
</evidence>
<dbReference type="EMBL" id="GBXM01079419">
    <property type="protein sequence ID" value="JAH29158.1"/>
    <property type="molecule type" value="Transcribed_RNA"/>
</dbReference>
<sequence>MLRWLQLSNDTGLTVR</sequence>
<organism evidence="1">
    <name type="scientific">Anguilla anguilla</name>
    <name type="common">European freshwater eel</name>
    <name type="synonym">Muraena anguilla</name>
    <dbReference type="NCBI Taxonomy" id="7936"/>
    <lineage>
        <taxon>Eukaryota</taxon>
        <taxon>Metazoa</taxon>
        <taxon>Chordata</taxon>
        <taxon>Craniata</taxon>
        <taxon>Vertebrata</taxon>
        <taxon>Euteleostomi</taxon>
        <taxon>Actinopterygii</taxon>
        <taxon>Neopterygii</taxon>
        <taxon>Teleostei</taxon>
        <taxon>Anguilliformes</taxon>
        <taxon>Anguillidae</taxon>
        <taxon>Anguilla</taxon>
    </lineage>
</organism>
<name>A0A0E9RLC8_ANGAN</name>
<reference evidence="1" key="2">
    <citation type="journal article" date="2015" name="Fish Shellfish Immunol.">
        <title>Early steps in the European eel (Anguilla anguilla)-Vibrio vulnificus interaction in the gills: Role of the RtxA13 toxin.</title>
        <authorList>
            <person name="Callol A."/>
            <person name="Pajuelo D."/>
            <person name="Ebbesson L."/>
            <person name="Teles M."/>
            <person name="MacKenzie S."/>
            <person name="Amaro C."/>
        </authorList>
    </citation>
    <scope>NUCLEOTIDE SEQUENCE</scope>
</reference>
<reference evidence="1" key="1">
    <citation type="submission" date="2014-11" db="EMBL/GenBank/DDBJ databases">
        <authorList>
            <person name="Amaro Gonzalez C."/>
        </authorList>
    </citation>
    <scope>NUCLEOTIDE SEQUENCE</scope>
</reference>
<accession>A0A0E9RLC8</accession>
<proteinExistence type="predicted"/>